<dbReference type="InterPro" id="IPR010618">
    <property type="entry name" value="RPF"/>
</dbReference>
<evidence type="ECO:0000313" key="5">
    <source>
        <dbReference type="EMBL" id="RVW05728.1"/>
    </source>
</evidence>
<protein>
    <submittedName>
        <fullName evidence="5">Resuscitation-promoting factor rpfe</fullName>
    </submittedName>
</protein>
<comment type="caution">
    <text evidence="5">The sequence shown here is derived from an EMBL/GenBank/DDBJ whole genome shotgun (WGS) entry which is preliminary data.</text>
</comment>
<sequence>MSNSTVKRMLGTAAATIALVAAPLTIAVTPANAASGNWDAVAQCESSGNWSINTGNGYYGGLQISEPTWRSYGGGAGLPHQYSKDTQIQVAESILAGQGVGAWPTCGQYL</sequence>
<keyword evidence="2" id="KW-0378">Hydrolase</keyword>
<dbReference type="GO" id="GO:0016787">
    <property type="term" value="F:hydrolase activity"/>
    <property type="evidence" value="ECO:0007669"/>
    <property type="project" value="UniProtKB-KW"/>
</dbReference>
<evidence type="ECO:0000256" key="2">
    <source>
        <dbReference type="ARBA" id="ARBA00022801"/>
    </source>
</evidence>
<feature type="chain" id="PRO_5019217321" evidence="3">
    <location>
        <begin position="34"/>
        <end position="110"/>
    </location>
</feature>
<dbReference type="OrthoDB" id="1404170at2"/>
<proteinExistence type="inferred from homology"/>
<comment type="similarity">
    <text evidence="1">Belongs to the transglycosylase family. Rpf subfamily.</text>
</comment>
<evidence type="ECO:0000256" key="1">
    <source>
        <dbReference type="ARBA" id="ARBA00010830"/>
    </source>
</evidence>
<reference evidence="5 6" key="1">
    <citation type="submission" date="2018-11" db="EMBL/GenBank/DDBJ databases">
        <title>Rhodococcus spongicola sp. nov. and Rhodococcus xishaensis sp. nov. from marine sponges.</title>
        <authorList>
            <person name="Li L."/>
            <person name="Lin H.W."/>
        </authorList>
    </citation>
    <scope>NUCLEOTIDE SEQUENCE [LARGE SCALE GENOMIC DNA]</scope>
    <source>
        <strain evidence="5 6">LHW51113</strain>
    </source>
</reference>
<dbReference type="Pfam" id="PF06737">
    <property type="entry name" value="Transglycosylas"/>
    <property type="match status" value="1"/>
</dbReference>
<gene>
    <name evidence="5" type="ORF">EGT50_04165</name>
</gene>
<feature type="domain" description="Resuscitation-promoting factor core lysozyme-like" evidence="4">
    <location>
        <begin position="33"/>
        <end position="106"/>
    </location>
</feature>
<dbReference type="EMBL" id="RKLO01000001">
    <property type="protein sequence ID" value="RVW05728.1"/>
    <property type="molecule type" value="Genomic_DNA"/>
</dbReference>
<dbReference type="SUPFAM" id="SSF53955">
    <property type="entry name" value="Lysozyme-like"/>
    <property type="match status" value="1"/>
</dbReference>
<dbReference type="RefSeq" id="WP_127951259.1">
    <property type="nucleotide sequence ID" value="NZ_RKLO01000001.1"/>
</dbReference>
<dbReference type="Proteomes" id="UP000283479">
    <property type="component" value="Unassembled WGS sequence"/>
</dbReference>
<keyword evidence="3" id="KW-0732">Signal</keyword>
<name>A0A438B4S4_9NOCA</name>
<evidence type="ECO:0000256" key="3">
    <source>
        <dbReference type="SAM" id="SignalP"/>
    </source>
</evidence>
<organism evidence="5 6">
    <name type="scientific">Rhodococcus xishaensis</name>
    <dbReference type="NCBI Taxonomy" id="2487364"/>
    <lineage>
        <taxon>Bacteria</taxon>
        <taxon>Bacillati</taxon>
        <taxon>Actinomycetota</taxon>
        <taxon>Actinomycetes</taxon>
        <taxon>Mycobacteriales</taxon>
        <taxon>Nocardiaceae</taxon>
        <taxon>Rhodococcus</taxon>
    </lineage>
</organism>
<dbReference type="InterPro" id="IPR023346">
    <property type="entry name" value="Lysozyme-like_dom_sf"/>
</dbReference>
<dbReference type="Gene3D" id="1.10.530.10">
    <property type="match status" value="1"/>
</dbReference>
<keyword evidence="6" id="KW-1185">Reference proteome</keyword>
<evidence type="ECO:0000259" key="4">
    <source>
        <dbReference type="Pfam" id="PF06737"/>
    </source>
</evidence>
<dbReference type="AlphaFoldDB" id="A0A438B4S4"/>
<accession>A0A438B4S4</accession>
<evidence type="ECO:0000313" key="6">
    <source>
        <dbReference type="Proteomes" id="UP000283479"/>
    </source>
</evidence>
<feature type="signal peptide" evidence="3">
    <location>
        <begin position="1"/>
        <end position="33"/>
    </location>
</feature>
<dbReference type="CDD" id="cd13925">
    <property type="entry name" value="RPF"/>
    <property type="match status" value="1"/>
</dbReference>